<keyword evidence="2" id="KW-1185">Reference proteome</keyword>
<protein>
    <submittedName>
        <fullName evidence="1">Uncharacterized protein</fullName>
    </submittedName>
</protein>
<organism evidence="1 2">
    <name type="scientific">Rotaria socialis</name>
    <dbReference type="NCBI Taxonomy" id="392032"/>
    <lineage>
        <taxon>Eukaryota</taxon>
        <taxon>Metazoa</taxon>
        <taxon>Spiralia</taxon>
        <taxon>Gnathifera</taxon>
        <taxon>Rotifera</taxon>
        <taxon>Eurotatoria</taxon>
        <taxon>Bdelloidea</taxon>
        <taxon>Philodinida</taxon>
        <taxon>Philodinidae</taxon>
        <taxon>Rotaria</taxon>
    </lineage>
</organism>
<dbReference type="AlphaFoldDB" id="A0A821XTX3"/>
<accession>A0A821XTX3</accession>
<dbReference type="EMBL" id="CAJOBP010092000">
    <property type="protein sequence ID" value="CAF4950573.1"/>
    <property type="molecule type" value="Genomic_DNA"/>
</dbReference>
<reference evidence="1" key="1">
    <citation type="submission" date="2021-02" db="EMBL/GenBank/DDBJ databases">
        <authorList>
            <person name="Nowell W R."/>
        </authorList>
    </citation>
    <scope>NUCLEOTIDE SEQUENCE</scope>
</reference>
<dbReference type="Proteomes" id="UP000663873">
    <property type="component" value="Unassembled WGS sequence"/>
</dbReference>
<gene>
    <name evidence="1" type="ORF">UJA718_LOCUS47736</name>
</gene>
<feature type="non-terminal residue" evidence="1">
    <location>
        <position position="65"/>
    </location>
</feature>
<evidence type="ECO:0000313" key="1">
    <source>
        <dbReference type="EMBL" id="CAF4950573.1"/>
    </source>
</evidence>
<comment type="caution">
    <text evidence="1">The sequence shown here is derived from an EMBL/GenBank/DDBJ whole genome shotgun (WGS) entry which is preliminary data.</text>
</comment>
<proteinExistence type="predicted"/>
<sequence length="65" mass="6774">TPVTKCGWNAFEGYVSAGCADGLVKVLKLEIPEVGDARTRGVAGQAQLTKNQTLEGHTNTISSIA</sequence>
<evidence type="ECO:0000313" key="2">
    <source>
        <dbReference type="Proteomes" id="UP000663873"/>
    </source>
</evidence>
<name>A0A821XTX3_9BILA</name>
<feature type="non-terminal residue" evidence="1">
    <location>
        <position position="1"/>
    </location>
</feature>